<dbReference type="InterPro" id="IPR023393">
    <property type="entry name" value="START-like_dom_sf"/>
</dbReference>
<dbReference type="Proteomes" id="UP000885986">
    <property type="component" value="Unassembled WGS sequence"/>
</dbReference>
<accession>A0A7C2TGX8</accession>
<evidence type="ECO:0008006" key="2">
    <source>
        <dbReference type="Google" id="ProtNLM"/>
    </source>
</evidence>
<name>A0A7C2TGX8_9BACT</name>
<sequence>MHELHREIVLDAPCGDIWEFIATPRNLNVLTPPQLNFQIITELPGTMYNGLLIQYHIQVPTFGSHRWLTEIKHIREGISFVDEQRLGPYRFWYHYHEVQRLGPTRTLMADRVTYALPYGPLGKIVHRLAVKNMLRTIFDYRHDKLLELYPPAGAL</sequence>
<dbReference type="Gene3D" id="3.30.530.20">
    <property type="match status" value="1"/>
</dbReference>
<comment type="caution">
    <text evidence="1">The sequence shown here is derived from an EMBL/GenBank/DDBJ whole genome shotgun (WGS) entry which is preliminary data.</text>
</comment>
<dbReference type="EMBL" id="DSDS01000073">
    <property type="protein sequence ID" value="HET97708.1"/>
    <property type="molecule type" value="Genomic_DNA"/>
</dbReference>
<gene>
    <name evidence="1" type="ORF">ENN98_03250</name>
</gene>
<dbReference type="SUPFAM" id="SSF55961">
    <property type="entry name" value="Bet v1-like"/>
    <property type="match status" value="1"/>
</dbReference>
<dbReference type="CDD" id="cd07820">
    <property type="entry name" value="SRPBCC_3"/>
    <property type="match status" value="1"/>
</dbReference>
<organism evidence="1">
    <name type="scientific">Desulfurivibrio alkaliphilus</name>
    <dbReference type="NCBI Taxonomy" id="427923"/>
    <lineage>
        <taxon>Bacteria</taxon>
        <taxon>Pseudomonadati</taxon>
        <taxon>Thermodesulfobacteriota</taxon>
        <taxon>Desulfobulbia</taxon>
        <taxon>Desulfobulbales</taxon>
        <taxon>Desulfobulbaceae</taxon>
        <taxon>Desulfurivibrio</taxon>
    </lineage>
</organism>
<proteinExistence type="predicted"/>
<evidence type="ECO:0000313" key="1">
    <source>
        <dbReference type="EMBL" id="HET97708.1"/>
    </source>
</evidence>
<reference evidence="1" key="1">
    <citation type="journal article" date="2020" name="mSystems">
        <title>Genome- and Community-Level Interaction Insights into Carbon Utilization and Element Cycling Functions of Hydrothermarchaeota in Hydrothermal Sediment.</title>
        <authorList>
            <person name="Zhou Z."/>
            <person name="Liu Y."/>
            <person name="Xu W."/>
            <person name="Pan J."/>
            <person name="Luo Z.H."/>
            <person name="Li M."/>
        </authorList>
    </citation>
    <scope>NUCLEOTIDE SEQUENCE [LARGE SCALE GENOMIC DNA]</scope>
    <source>
        <strain evidence="1">SpSt-1224</strain>
    </source>
</reference>
<protein>
    <recommendedName>
        <fullName evidence="2">Ribosome association toxin RatA</fullName>
    </recommendedName>
</protein>
<dbReference type="AlphaFoldDB" id="A0A7C2TGX8"/>